<organism evidence="2 3">
    <name type="scientific">Amycolatopsis coloradensis</name>
    <dbReference type="NCBI Taxonomy" id="76021"/>
    <lineage>
        <taxon>Bacteria</taxon>
        <taxon>Bacillati</taxon>
        <taxon>Actinomycetota</taxon>
        <taxon>Actinomycetes</taxon>
        <taxon>Pseudonocardiales</taxon>
        <taxon>Pseudonocardiaceae</taxon>
        <taxon>Amycolatopsis</taxon>
    </lineage>
</organism>
<proteinExistence type="predicted"/>
<name>A0A1R0KMA0_9PSEU</name>
<reference evidence="2 3" key="1">
    <citation type="submission" date="2016-01" db="EMBL/GenBank/DDBJ databases">
        <title>Amycolatopsis coloradensis genome sequencing and assembly.</title>
        <authorList>
            <person name="Mayilraj S."/>
        </authorList>
    </citation>
    <scope>NUCLEOTIDE SEQUENCE [LARGE SCALE GENOMIC DNA]</scope>
    <source>
        <strain evidence="2 3">DSM 44225</strain>
    </source>
</reference>
<keyword evidence="3" id="KW-1185">Reference proteome</keyword>
<dbReference type="RefSeq" id="WP_076164293.1">
    <property type="nucleotide sequence ID" value="NZ_JBEZVB010000018.1"/>
</dbReference>
<dbReference type="AlphaFoldDB" id="A0A1R0KMA0"/>
<dbReference type="STRING" id="76021.BS329_28530"/>
<comment type="caution">
    <text evidence="2">The sequence shown here is derived from an EMBL/GenBank/DDBJ whole genome shotgun (WGS) entry which is preliminary data.</text>
</comment>
<sequence>MSGGYEVVLTAIESSAGAAKRAAEAVRPTDLATGLTGVAAGLPGGASGEAARLLADAWGRAVPTWVENVDAYSAQLDQAVARYRSNEQSAVHDLRPMAPGGGRRPV</sequence>
<dbReference type="OrthoDB" id="3637777at2"/>
<evidence type="ECO:0008006" key="4">
    <source>
        <dbReference type="Google" id="ProtNLM"/>
    </source>
</evidence>
<evidence type="ECO:0000313" key="3">
    <source>
        <dbReference type="Proteomes" id="UP000187486"/>
    </source>
</evidence>
<dbReference type="EMBL" id="MQUQ01000015">
    <property type="protein sequence ID" value="OLZ47810.1"/>
    <property type="molecule type" value="Genomic_DNA"/>
</dbReference>
<feature type="region of interest" description="Disordered" evidence="1">
    <location>
        <begin position="87"/>
        <end position="106"/>
    </location>
</feature>
<protein>
    <recommendedName>
        <fullName evidence="4">ESX-1 secretion-associated protein</fullName>
    </recommendedName>
</protein>
<gene>
    <name evidence="2" type="ORF">BS329_28530</name>
</gene>
<evidence type="ECO:0000313" key="2">
    <source>
        <dbReference type="EMBL" id="OLZ47810.1"/>
    </source>
</evidence>
<evidence type="ECO:0000256" key="1">
    <source>
        <dbReference type="SAM" id="MobiDB-lite"/>
    </source>
</evidence>
<dbReference type="Proteomes" id="UP000187486">
    <property type="component" value="Unassembled WGS sequence"/>
</dbReference>
<accession>A0A1R0KMA0</accession>